<dbReference type="AlphaFoldDB" id="A0A1F6G1J1"/>
<evidence type="ECO:0000256" key="1">
    <source>
        <dbReference type="SAM" id="MobiDB-lite"/>
    </source>
</evidence>
<evidence type="ECO:0000313" key="3">
    <source>
        <dbReference type="Proteomes" id="UP000177320"/>
    </source>
</evidence>
<feature type="non-terminal residue" evidence="2">
    <location>
        <position position="226"/>
    </location>
</feature>
<proteinExistence type="predicted"/>
<gene>
    <name evidence="2" type="ORF">A3H03_02270</name>
</gene>
<evidence type="ECO:0000313" key="2">
    <source>
        <dbReference type="EMBL" id="OGG91957.1"/>
    </source>
</evidence>
<evidence type="ECO:0008006" key="4">
    <source>
        <dbReference type="Google" id="ProtNLM"/>
    </source>
</evidence>
<comment type="caution">
    <text evidence="2">The sequence shown here is derived from an EMBL/GenBank/DDBJ whole genome shotgun (WGS) entry which is preliminary data.</text>
</comment>
<dbReference type="Proteomes" id="UP000177320">
    <property type="component" value="Unassembled WGS sequence"/>
</dbReference>
<accession>A0A1F6G1J1</accession>
<reference evidence="2 3" key="1">
    <citation type="journal article" date="2016" name="Nat. Commun.">
        <title>Thousands of microbial genomes shed light on interconnected biogeochemical processes in an aquifer system.</title>
        <authorList>
            <person name="Anantharaman K."/>
            <person name="Brown C.T."/>
            <person name="Hug L.A."/>
            <person name="Sharon I."/>
            <person name="Castelle C.J."/>
            <person name="Probst A.J."/>
            <person name="Thomas B.C."/>
            <person name="Singh A."/>
            <person name="Wilkins M.J."/>
            <person name="Karaoz U."/>
            <person name="Brodie E.L."/>
            <person name="Williams K.H."/>
            <person name="Hubbard S.S."/>
            <person name="Banfield J.F."/>
        </authorList>
    </citation>
    <scope>NUCLEOTIDE SEQUENCE [LARGE SCALE GENOMIC DNA]</scope>
</reference>
<feature type="region of interest" description="Disordered" evidence="1">
    <location>
        <begin position="124"/>
        <end position="226"/>
    </location>
</feature>
<feature type="compositionally biased region" description="Basic and acidic residues" evidence="1">
    <location>
        <begin position="150"/>
        <end position="172"/>
    </location>
</feature>
<sequence length="226" mass="26813">MKNQLDKIIYFVRNTGDKVIVLKDDTEFVIMPLDDYEGLFRHKKQLAGLTEEEMLSRVNREIALWRESQKTLADLAEDDYEPKPRFRDDDFYYRGLDDVDEDDKWIEPNWQDDEDEKIEDFHPEENFDLPDFDLPQDLTAEPEDEDEDFESKRGFDDVVLPWDERLDIKPDVLDTPPPSFSRSESRSQKRFNNFGYPNPTDTVEDELGESMADFERDANYDHITPP</sequence>
<organism evidence="2 3">
    <name type="scientific">Candidatus Kuenenbacteria bacterium RIFCSPLOWO2_12_FULL_42_13</name>
    <dbReference type="NCBI Taxonomy" id="1798565"/>
    <lineage>
        <taxon>Bacteria</taxon>
        <taxon>Candidatus Kueneniibacteriota</taxon>
    </lineage>
</organism>
<name>A0A1F6G1J1_9BACT</name>
<dbReference type="EMBL" id="MFNA01000031">
    <property type="protein sequence ID" value="OGG91957.1"/>
    <property type="molecule type" value="Genomic_DNA"/>
</dbReference>
<feature type="compositionally biased region" description="Acidic residues" evidence="1">
    <location>
        <begin position="140"/>
        <end position="149"/>
    </location>
</feature>
<protein>
    <recommendedName>
        <fullName evidence="4">Antitoxin</fullName>
    </recommendedName>
</protein>